<evidence type="ECO:0000313" key="4">
    <source>
        <dbReference type="EMBL" id="KKY25598.1"/>
    </source>
</evidence>
<dbReference type="InterPro" id="IPR018466">
    <property type="entry name" value="Kre9/Knh1-like_N"/>
</dbReference>
<reference evidence="4 5" key="1">
    <citation type="submission" date="2015-05" db="EMBL/GenBank/DDBJ databases">
        <title>Distinctive expansion of gene families associated with plant cell wall degradation and secondary metabolism in the genomes of grapevine trunk pathogens.</title>
        <authorList>
            <person name="Lawrence D.P."/>
            <person name="Travadon R."/>
            <person name="Rolshausen P.E."/>
            <person name="Baumgartner K."/>
        </authorList>
    </citation>
    <scope>NUCLEOTIDE SEQUENCE [LARGE SCALE GENOMIC DNA]</scope>
    <source>
        <strain evidence="4">UCRPC4</strain>
    </source>
</reference>
<protein>
    <submittedName>
        <fullName evidence="4">Putative extracellular serine-threonine rich protein</fullName>
    </submittedName>
</protein>
<sequence>MRFASIAAVAASLIASVTATQCATADLKGPTGNAITAPYKGQTLTMGTEFTITWTPSSAGPVELILLAGPTANNLTNIYTIEKSTPNNGSYTFMVPSASSGLASTTSSGYGIQLVDTTTCEYQFSVNFGIENPSAKTVTYTLVSGTSTSTVAASTSVANTTAVTAVVTAATGTGTGTAVVTSPVLSPSKSMTVPSSLKTTTTAVVAASTSTSASASASSATPTTTHSAGAAAPTGIVSWNAGALMVAGLVGALAL</sequence>
<dbReference type="Pfam" id="PF10342">
    <property type="entry name" value="Kre9_KNH"/>
    <property type="match status" value="1"/>
</dbReference>
<proteinExistence type="predicted"/>
<dbReference type="AlphaFoldDB" id="A0A0G2GQF2"/>
<feature type="chain" id="PRO_5002544899" evidence="2">
    <location>
        <begin position="20"/>
        <end position="255"/>
    </location>
</feature>
<evidence type="ECO:0000313" key="5">
    <source>
        <dbReference type="Proteomes" id="UP000053317"/>
    </source>
</evidence>
<evidence type="ECO:0000256" key="2">
    <source>
        <dbReference type="SAM" id="SignalP"/>
    </source>
</evidence>
<feature type="domain" description="Yeast cell wall synthesis Kre9/Knh1-like N-terminal" evidence="3">
    <location>
        <begin position="38"/>
        <end position="130"/>
    </location>
</feature>
<dbReference type="Proteomes" id="UP000053317">
    <property type="component" value="Unassembled WGS sequence"/>
</dbReference>
<dbReference type="PANTHER" id="PTHR40633:SF1">
    <property type="entry name" value="GPI ANCHORED SERINE-THREONINE RICH PROTEIN (AFU_ORTHOLOGUE AFUA_1G03630)"/>
    <property type="match status" value="1"/>
</dbReference>
<keyword evidence="1 2" id="KW-0732">Signal</keyword>
<dbReference type="EMBL" id="LCWF01000040">
    <property type="protein sequence ID" value="KKY25598.1"/>
    <property type="molecule type" value="Genomic_DNA"/>
</dbReference>
<evidence type="ECO:0000259" key="3">
    <source>
        <dbReference type="Pfam" id="PF10342"/>
    </source>
</evidence>
<organism evidence="4 5">
    <name type="scientific">Phaeomoniella chlamydospora</name>
    <name type="common">Phaeoacremonium chlamydosporum</name>
    <dbReference type="NCBI Taxonomy" id="158046"/>
    <lineage>
        <taxon>Eukaryota</taxon>
        <taxon>Fungi</taxon>
        <taxon>Dikarya</taxon>
        <taxon>Ascomycota</taxon>
        <taxon>Pezizomycotina</taxon>
        <taxon>Eurotiomycetes</taxon>
        <taxon>Chaetothyriomycetidae</taxon>
        <taxon>Phaeomoniellales</taxon>
        <taxon>Phaeomoniellaceae</taxon>
        <taxon>Phaeomoniella</taxon>
    </lineage>
</organism>
<reference evidence="4 5" key="2">
    <citation type="submission" date="2015-05" db="EMBL/GenBank/DDBJ databases">
        <authorList>
            <person name="Morales-Cruz A."/>
            <person name="Amrine K.C."/>
            <person name="Cantu D."/>
        </authorList>
    </citation>
    <scope>NUCLEOTIDE SEQUENCE [LARGE SCALE GENOMIC DNA]</scope>
    <source>
        <strain evidence="4">UCRPC4</strain>
    </source>
</reference>
<gene>
    <name evidence="4" type="ORF">UCRPC4_g01669</name>
</gene>
<feature type="signal peptide" evidence="2">
    <location>
        <begin position="1"/>
        <end position="19"/>
    </location>
</feature>
<dbReference type="OrthoDB" id="4094614at2759"/>
<accession>A0A0G2GQF2</accession>
<evidence type="ECO:0000256" key="1">
    <source>
        <dbReference type="ARBA" id="ARBA00022729"/>
    </source>
</evidence>
<dbReference type="InterPro" id="IPR052982">
    <property type="entry name" value="SRP1/TIP1-like"/>
</dbReference>
<dbReference type="PANTHER" id="PTHR40633">
    <property type="entry name" value="MATRIX PROTEIN, PUTATIVE (AFU_ORTHOLOGUE AFUA_8G05410)-RELATED"/>
    <property type="match status" value="1"/>
</dbReference>
<keyword evidence="5" id="KW-1185">Reference proteome</keyword>
<name>A0A0G2GQF2_PHACM</name>
<comment type="caution">
    <text evidence="4">The sequence shown here is derived from an EMBL/GenBank/DDBJ whole genome shotgun (WGS) entry which is preliminary data.</text>
</comment>